<comment type="subunit">
    <text evidence="7">Homodimer.</text>
</comment>
<dbReference type="HAMAP" id="MF_00375">
    <property type="entry name" value="HemL_aminotrans_3"/>
    <property type="match status" value="1"/>
</dbReference>
<dbReference type="InterPro" id="IPR004639">
    <property type="entry name" value="4pyrrol_synth_GluAld_NH2Trfase"/>
</dbReference>
<evidence type="ECO:0000256" key="5">
    <source>
        <dbReference type="ARBA" id="ARBA00023235"/>
    </source>
</evidence>
<keyword evidence="6 7" id="KW-0627">Porphyrin biosynthesis</keyword>
<dbReference type="PANTHER" id="PTHR43713:SF3">
    <property type="entry name" value="GLUTAMATE-1-SEMIALDEHYDE 2,1-AMINOMUTASE 1, CHLOROPLASTIC-RELATED"/>
    <property type="match status" value="1"/>
</dbReference>
<evidence type="ECO:0000256" key="6">
    <source>
        <dbReference type="ARBA" id="ARBA00023244"/>
    </source>
</evidence>
<dbReference type="Gene3D" id="3.40.640.10">
    <property type="entry name" value="Type I PLP-dependent aspartate aminotransferase-like (Major domain)"/>
    <property type="match status" value="1"/>
</dbReference>
<evidence type="ECO:0000256" key="4">
    <source>
        <dbReference type="ARBA" id="ARBA00022898"/>
    </source>
</evidence>
<organism evidence="8 9">
    <name type="scientific">Eiseniibacteriota bacterium</name>
    <dbReference type="NCBI Taxonomy" id="2212470"/>
    <lineage>
        <taxon>Bacteria</taxon>
        <taxon>Candidatus Eiseniibacteriota</taxon>
    </lineage>
</organism>
<evidence type="ECO:0000256" key="1">
    <source>
        <dbReference type="ARBA" id="ARBA00001933"/>
    </source>
</evidence>
<dbReference type="InterPro" id="IPR015422">
    <property type="entry name" value="PyrdxlP-dep_Trfase_small"/>
</dbReference>
<dbReference type="Proteomes" id="UP000777784">
    <property type="component" value="Unassembled WGS sequence"/>
</dbReference>
<comment type="caution">
    <text evidence="8">The sequence shown here is derived from an EMBL/GenBank/DDBJ whole genome shotgun (WGS) entry which is preliminary data.</text>
</comment>
<accession>A0A948RWZ6</accession>
<evidence type="ECO:0000256" key="7">
    <source>
        <dbReference type="HAMAP-Rule" id="MF_00375"/>
    </source>
</evidence>
<dbReference type="AlphaFoldDB" id="A0A948RWZ6"/>
<name>A0A948RWZ6_UNCEI</name>
<dbReference type="GO" id="GO:0005737">
    <property type="term" value="C:cytoplasm"/>
    <property type="evidence" value="ECO:0007669"/>
    <property type="project" value="UniProtKB-SubCell"/>
</dbReference>
<protein>
    <recommendedName>
        <fullName evidence="7">Glutamate-1-semialdehyde 2,1-aminomutase</fullName>
        <shortName evidence="7">GSA</shortName>
        <ecNumber evidence="7">5.4.3.8</ecNumber>
    </recommendedName>
    <alternativeName>
        <fullName evidence="7">Glutamate-1-semialdehyde aminotransferase</fullName>
        <shortName evidence="7">GSA-AT</shortName>
    </alternativeName>
</protein>
<dbReference type="FunFam" id="3.40.640.10:FF:000021">
    <property type="entry name" value="Glutamate-1-semialdehyde 2,1-aminomutase"/>
    <property type="match status" value="1"/>
</dbReference>
<dbReference type="Pfam" id="PF00202">
    <property type="entry name" value="Aminotran_3"/>
    <property type="match status" value="1"/>
</dbReference>
<dbReference type="SUPFAM" id="SSF53383">
    <property type="entry name" value="PLP-dependent transferases"/>
    <property type="match status" value="1"/>
</dbReference>
<dbReference type="EMBL" id="JAHJDP010000065">
    <property type="protein sequence ID" value="MBU2691501.1"/>
    <property type="molecule type" value="Genomic_DNA"/>
</dbReference>
<proteinExistence type="inferred from homology"/>
<dbReference type="GO" id="GO:0008483">
    <property type="term" value="F:transaminase activity"/>
    <property type="evidence" value="ECO:0007669"/>
    <property type="project" value="InterPro"/>
</dbReference>
<dbReference type="PANTHER" id="PTHR43713">
    <property type="entry name" value="GLUTAMATE-1-SEMIALDEHYDE 2,1-AMINOMUTASE"/>
    <property type="match status" value="1"/>
</dbReference>
<gene>
    <name evidence="7 8" type="primary">hemL</name>
    <name evidence="8" type="ORF">KJ970_11290</name>
</gene>
<dbReference type="NCBIfam" id="TIGR00713">
    <property type="entry name" value="hemL"/>
    <property type="match status" value="1"/>
</dbReference>
<dbReference type="CDD" id="cd00610">
    <property type="entry name" value="OAT_like"/>
    <property type="match status" value="1"/>
</dbReference>
<comment type="catalytic activity">
    <reaction evidence="7">
        <text>(S)-4-amino-5-oxopentanoate = 5-aminolevulinate</text>
        <dbReference type="Rhea" id="RHEA:14265"/>
        <dbReference type="ChEBI" id="CHEBI:57501"/>
        <dbReference type="ChEBI" id="CHEBI:356416"/>
        <dbReference type="EC" id="5.4.3.8"/>
    </reaction>
</comment>
<feature type="modified residue" description="N6-(pyridoxal phosphate)lysine" evidence="7">
    <location>
        <position position="274"/>
    </location>
</feature>
<dbReference type="InterPro" id="IPR005814">
    <property type="entry name" value="Aminotrans_3"/>
</dbReference>
<dbReference type="InterPro" id="IPR015421">
    <property type="entry name" value="PyrdxlP-dep_Trfase_major"/>
</dbReference>
<evidence type="ECO:0000313" key="9">
    <source>
        <dbReference type="Proteomes" id="UP000777784"/>
    </source>
</evidence>
<keyword evidence="5 7" id="KW-0413">Isomerase</keyword>
<dbReference type="GO" id="GO:0042286">
    <property type="term" value="F:glutamate-1-semialdehyde 2,1-aminomutase activity"/>
    <property type="evidence" value="ECO:0007669"/>
    <property type="project" value="UniProtKB-UniRule"/>
</dbReference>
<dbReference type="Gene3D" id="3.90.1150.10">
    <property type="entry name" value="Aspartate Aminotransferase, domain 1"/>
    <property type="match status" value="1"/>
</dbReference>
<evidence type="ECO:0000256" key="3">
    <source>
        <dbReference type="ARBA" id="ARBA00008981"/>
    </source>
</evidence>
<evidence type="ECO:0000313" key="8">
    <source>
        <dbReference type="EMBL" id="MBU2691501.1"/>
    </source>
</evidence>
<keyword evidence="4 7" id="KW-0663">Pyridoxal phosphate</keyword>
<dbReference type="NCBIfam" id="NF000818">
    <property type="entry name" value="PRK00062.1"/>
    <property type="match status" value="1"/>
</dbReference>
<comment type="pathway">
    <text evidence="2">Porphyrin-containing compound metabolism; protoporphyrin-IX biosynthesis; 5-aminolevulinate from L-glutamyl-tRNA(Glu): step 2/2.</text>
</comment>
<evidence type="ECO:0000256" key="2">
    <source>
        <dbReference type="ARBA" id="ARBA00004819"/>
    </source>
</evidence>
<comment type="subcellular location">
    <subcellularLocation>
        <location evidence="7">Cytoplasm</location>
    </subcellularLocation>
</comment>
<dbReference type="GO" id="GO:0006782">
    <property type="term" value="P:protoporphyrinogen IX biosynthetic process"/>
    <property type="evidence" value="ECO:0007669"/>
    <property type="project" value="UniProtKB-UniRule"/>
</dbReference>
<keyword evidence="7" id="KW-0963">Cytoplasm</keyword>
<comment type="cofactor">
    <cofactor evidence="1 7">
        <name>pyridoxal 5'-phosphate</name>
        <dbReference type="ChEBI" id="CHEBI:597326"/>
    </cofactor>
</comment>
<dbReference type="InterPro" id="IPR015424">
    <property type="entry name" value="PyrdxlP-dep_Trfase"/>
</dbReference>
<sequence>MDSMTAPGRPPGNSGWWRRAQDVLPGGVNSPVRAFKAVPGDPIFFKSAKGSRFEDEDGRSYIDYCQSWGPMILGHADPDVQAAVEAAVAEGMSFGAPSRREVLLAEAFLERVPIYDKVRFVSSGTEAVMSAIRLARGFTGRDLIVKFAGCYHGHADSLLVEAGSGLATFGNPSSGGIPADFTRHTAVLPLNDEGALSRFFKEHGDKVAALIIEPVPANAGLLIQREEFLKLCRELTAKHNALLIFDEVITGFRVGPGGAALLFGIKPDLGTYGKIIGGGMPVGAFAARKEIMDQISPAGPVYQAGTLSGNPVAMAAGLAALKKTGAPGFYEKLEQKSARLEKGLTEAIDAAGVPARFIRFGSLFWLAFQKEQPRAFSEIGREGMKLYGRFHRSMLEEGVYLAPSGYEVGFVSSAHTAEDLQATIDAARNALRATAGATDGIKH</sequence>
<reference evidence="8" key="1">
    <citation type="submission" date="2021-05" db="EMBL/GenBank/DDBJ databases">
        <title>Energy efficiency and biological interactions define the core microbiome of deep oligotrophic groundwater.</title>
        <authorList>
            <person name="Mehrshad M."/>
            <person name="Lopez-Fernandez M."/>
            <person name="Bell E."/>
            <person name="Bernier-Latmani R."/>
            <person name="Bertilsson S."/>
            <person name="Dopson M."/>
        </authorList>
    </citation>
    <scope>NUCLEOTIDE SEQUENCE</scope>
    <source>
        <strain evidence="8">Modern_marine.mb.64</strain>
    </source>
</reference>
<comment type="similarity">
    <text evidence="3 7">Belongs to the class-III pyridoxal-phosphate-dependent aminotransferase family. HemL subfamily.</text>
</comment>
<dbReference type="GO" id="GO:0030170">
    <property type="term" value="F:pyridoxal phosphate binding"/>
    <property type="evidence" value="ECO:0007669"/>
    <property type="project" value="InterPro"/>
</dbReference>
<dbReference type="EC" id="5.4.3.8" evidence="7"/>